<sequence>MIISEPTQKRKSYFLKIVFSASIANFRISSLEYFVNKPDIEAAAATQHAEEEPNPTPEGKDESIVTSIPPLLPNFSRRIFERYMKGMNGDLISSNDFDLGIVIFPKFDLITIESSSVVNEVTLTLLSIEHRIALIPYTTKCSPKRMTFPGA</sequence>
<feature type="region of interest" description="Disordered" evidence="1">
    <location>
        <begin position="45"/>
        <end position="64"/>
    </location>
</feature>
<evidence type="ECO:0000256" key="1">
    <source>
        <dbReference type="SAM" id="MobiDB-lite"/>
    </source>
</evidence>
<organism evidence="2">
    <name type="scientific">marine sediment metagenome</name>
    <dbReference type="NCBI Taxonomy" id="412755"/>
    <lineage>
        <taxon>unclassified sequences</taxon>
        <taxon>metagenomes</taxon>
        <taxon>ecological metagenomes</taxon>
    </lineage>
</organism>
<comment type="caution">
    <text evidence="2">The sequence shown here is derived from an EMBL/GenBank/DDBJ whole genome shotgun (WGS) entry which is preliminary data.</text>
</comment>
<evidence type="ECO:0000313" key="2">
    <source>
        <dbReference type="EMBL" id="KKK79621.1"/>
    </source>
</evidence>
<protein>
    <submittedName>
        <fullName evidence="2">Uncharacterized protein</fullName>
    </submittedName>
</protein>
<name>A0A0F9B4U8_9ZZZZ</name>
<proteinExistence type="predicted"/>
<dbReference type="EMBL" id="LAZR01053946">
    <property type="protein sequence ID" value="KKK79621.1"/>
    <property type="molecule type" value="Genomic_DNA"/>
</dbReference>
<reference evidence="2" key="1">
    <citation type="journal article" date="2015" name="Nature">
        <title>Complex archaea that bridge the gap between prokaryotes and eukaryotes.</title>
        <authorList>
            <person name="Spang A."/>
            <person name="Saw J.H."/>
            <person name="Jorgensen S.L."/>
            <person name="Zaremba-Niedzwiedzka K."/>
            <person name="Martijn J."/>
            <person name="Lind A.E."/>
            <person name="van Eijk R."/>
            <person name="Schleper C."/>
            <person name="Guy L."/>
            <person name="Ettema T.J."/>
        </authorList>
    </citation>
    <scope>NUCLEOTIDE SEQUENCE</scope>
</reference>
<gene>
    <name evidence="2" type="ORF">LCGC14_2831650</name>
</gene>
<accession>A0A0F9B4U8</accession>
<dbReference type="AlphaFoldDB" id="A0A0F9B4U8"/>